<proteinExistence type="predicted"/>
<evidence type="ECO:0008006" key="3">
    <source>
        <dbReference type="Google" id="ProtNLM"/>
    </source>
</evidence>
<name>A0A162DGU4_9BACI</name>
<evidence type="ECO:0000313" key="2">
    <source>
        <dbReference type="Proteomes" id="UP000075806"/>
    </source>
</evidence>
<comment type="caution">
    <text evidence="1">The sequence shown here is derived from an EMBL/GenBank/DDBJ whole genome shotgun (WGS) entry which is preliminary data.</text>
</comment>
<dbReference type="EMBL" id="LTAO01000023">
    <property type="protein sequence ID" value="KYG29587.1"/>
    <property type="molecule type" value="Genomic_DNA"/>
</dbReference>
<dbReference type="RefSeq" id="WP_061949383.1">
    <property type="nucleotide sequence ID" value="NZ_LTAO01000023.1"/>
</dbReference>
<evidence type="ECO:0000313" key="1">
    <source>
        <dbReference type="EMBL" id="KYG29587.1"/>
    </source>
</evidence>
<dbReference type="OrthoDB" id="3240019at2"/>
<dbReference type="AlphaFoldDB" id="A0A162DGU4"/>
<protein>
    <recommendedName>
        <fullName evidence="3">AbiEi antitoxin C-terminal domain-containing protein</fullName>
    </recommendedName>
</protein>
<gene>
    <name evidence="1" type="ORF">AZF04_08720</name>
</gene>
<keyword evidence="2" id="KW-1185">Reference proteome</keyword>
<accession>A0A162DGU4</accession>
<reference evidence="1" key="1">
    <citation type="submission" date="2016-02" db="EMBL/GenBank/DDBJ databases">
        <title>Genome sequence of Bacillus trypoxylicola KCTC 13244(T).</title>
        <authorList>
            <person name="Jeong H."/>
            <person name="Park S.-H."/>
            <person name="Choi S.-K."/>
        </authorList>
    </citation>
    <scope>NUCLEOTIDE SEQUENCE [LARGE SCALE GENOMIC DNA]</scope>
    <source>
        <strain evidence="1">KCTC 13244</strain>
    </source>
</reference>
<dbReference type="Proteomes" id="UP000075806">
    <property type="component" value="Unassembled WGS sequence"/>
</dbReference>
<sequence>MARLNKFQIMDLYVEEITSALKTKNKYSLKKSQIEEVLSENRFIWKLPNNTTRSEFINYLTSKKEILTSIQFGPMSRIETRYIFKKNNVETDVLAINLYSNSYLSHYSAVTFHDLTDEINKSIYVTHEQSPKKSNNLDKDIHQKDIFLAFSKPMRLTNNYLDYNSQRIYFLNGQYTNKLGVIHRQNLFVTDLERTLIDITVRPQYSGGVYEVLEIFKNARDQLSLNRLAAYLKKMNLKYPYHQSIGFFLERANYKEKSITSFKNKFPIKNDFYLTYDMTGSSYNENWKLHHPKNI</sequence>
<organism evidence="1 2">
    <name type="scientific">Alkalihalobacillus trypoxylicola</name>
    <dbReference type="NCBI Taxonomy" id="519424"/>
    <lineage>
        <taxon>Bacteria</taxon>
        <taxon>Bacillati</taxon>
        <taxon>Bacillota</taxon>
        <taxon>Bacilli</taxon>
        <taxon>Bacillales</taxon>
        <taxon>Bacillaceae</taxon>
        <taxon>Alkalihalobacillus</taxon>
    </lineage>
</organism>